<reference evidence="4" key="2">
    <citation type="submission" date="2025-09" db="UniProtKB">
        <authorList>
            <consortium name="Ensembl"/>
        </authorList>
    </citation>
    <scope>IDENTIFICATION</scope>
</reference>
<accession>A0A9J7XRG0</accession>
<dbReference type="PANTHER" id="PTHR13593:SF147">
    <property type="entry name" value="1-PHOSPHATIDYLINOSITOL PHOSPHODIESTERASE-LIKE-RELATED"/>
    <property type="match status" value="1"/>
</dbReference>
<dbReference type="OMA" id="PAPXTRT"/>
<feature type="compositionally biased region" description="Basic and acidic residues" evidence="1">
    <location>
        <begin position="479"/>
        <end position="492"/>
    </location>
</feature>
<feature type="compositionally biased region" description="Basic and acidic residues" evidence="1">
    <location>
        <begin position="379"/>
        <end position="392"/>
    </location>
</feature>
<feature type="compositionally biased region" description="Basic and acidic residues" evidence="1">
    <location>
        <begin position="359"/>
        <end position="372"/>
    </location>
</feature>
<dbReference type="InterPro" id="IPR051057">
    <property type="entry name" value="PI-PLC_domain"/>
</dbReference>
<sequence length="559" mass="61256">MGNLQYLSVFILVAIFTCECKKHVSVSETLSYKYVSHKWMKKIEDDKLLSAISIPGTHQSNRYLKTSEPMFQAWGLHNQLDAGVRFFDLHVSSDSIKYVKTGSVQESETLSYFLKTMLTFLVKQKKETLLLRVTPDEGAVARVTKLLSRDDWPVWRDKEIPTLGQVRGKIVLIQSSTLELGLSVHTTELNTDMDTKETQMKENIKKASQKCEQEMMLTYTVANGESEPLKTAKTLNKQVDNYLLNLKGDENRPHCVGIIAMDFPGPKVIQTIINFNGKLGEGTQIVVDSGSNEDVALPDSDISENEEEDIGGESSAQEEESHAADEEHHAEGGETSAAEESHAADEEHHAEGGETSAAEESHAADEEHHAEGGETSAEEGSHAADEEHHAEGGESSAAEESHAADEEHHAEGGETSAAEESHAADEEHHEEGGETSAAEESHAADEEHHEEGGETSAAEESHAADEEHHEEGGETSAAEESHAADEEHHEEGGETSAAEESHAADEEHHEEGGETSAQEQSHAADEEHHAQSDQHPRKKIIKKVNCHKVHRRPQPSPLL</sequence>
<reference evidence="4" key="1">
    <citation type="submission" date="2025-08" db="UniProtKB">
        <authorList>
            <consortium name="Ensembl"/>
        </authorList>
    </citation>
    <scope>IDENTIFICATION</scope>
</reference>
<feature type="compositionally biased region" description="Basic and acidic residues" evidence="1">
    <location>
        <begin position="419"/>
        <end position="432"/>
    </location>
</feature>
<dbReference type="Proteomes" id="UP001108240">
    <property type="component" value="Unplaced"/>
</dbReference>
<dbReference type="InterPro" id="IPR017946">
    <property type="entry name" value="PLC-like_Pdiesterase_TIM-brl"/>
</dbReference>
<feature type="compositionally biased region" description="Basic and acidic residues" evidence="1">
    <location>
        <begin position="499"/>
        <end position="512"/>
    </location>
</feature>
<dbReference type="GO" id="GO:0008081">
    <property type="term" value="F:phosphoric diester hydrolase activity"/>
    <property type="evidence" value="ECO:0007669"/>
    <property type="project" value="InterPro"/>
</dbReference>
<feature type="region of interest" description="Disordered" evidence="1">
    <location>
        <begin position="291"/>
        <end position="559"/>
    </location>
</feature>
<feature type="compositionally biased region" description="Basic and acidic residues" evidence="1">
    <location>
        <begin position="399"/>
        <end position="412"/>
    </location>
</feature>
<feature type="chain" id="PRO_5039908332" description="Phosphatidylinositol-specific phospholipase C X domain-containing protein" evidence="2">
    <location>
        <begin position="21"/>
        <end position="559"/>
    </location>
</feature>
<feature type="domain" description="Phosphatidylinositol-specific phospholipase C X" evidence="3">
    <location>
        <begin position="44"/>
        <end position="175"/>
    </location>
</feature>
<evidence type="ECO:0000259" key="3">
    <source>
        <dbReference type="SMART" id="SM00148"/>
    </source>
</evidence>
<protein>
    <recommendedName>
        <fullName evidence="3">Phosphatidylinositol-specific phospholipase C X domain-containing protein</fullName>
    </recommendedName>
</protein>
<keyword evidence="5" id="KW-1185">Reference proteome</keyword>
<name>A0A9J7XRG0_CYPCA</name>
<dbReference type="PANTHER" id="PTHR13593">
    <property type="match status" value="1"/>
</dbReference>
<keyword evidence="2" id="KW-0732">Signal</keyword>
<evidence type="ECO:0000256" key="2">
    <source>
        <dbReference type="SAM" id="SignalP"/>
    </source>
</evidence>
<feature type="compositionally biased region" description="Basic and acidic residues" evidence="1">
    <location>
        <begin position="459"/>
        <end position="472"/>
    </location>
</feature>
<evidence type="ECO:0000313" key="5">
    <source>
        <dbReference type="Proteomes" id="UP001108240"/>
    </source>
</evidence>
<feature type="compositionally biased region" description="Basic and acidic residues" evidence="1">
    <location>
        <begin position="319"/>
        <end position="332"/>
    </location>
</feature>
<organism evidence="4 5">
    <name type="scientific">Cyprinus carpio carpio</name>
    <dbReference type="NCBI Taxonomy" id="630221"/>
    <lineage>
        <taxon>Eukaryota</taxon>
        <taxon>Metazoa</taxon>
        <taxon>Chordata</taxon>
        <taxon>Craniata</taxon>
        <taxon>Vertebrata</taxon>
        <taxon>Euteleostomi</taxon>
        <taxon>Actinopterygii</taxon>
        <taxon>Neopterygii</taxon>
        <taxon>Teleostei</taxon>
        <taxon>Ostariophysi</taxon>
        <taxon>Cypriniformes</taxon>
        <taxon>Cyprinidae</taxon>
        <taxon>Cyprininae</taxon>
        <taxon>Cyprinus</taxon>
    </lineage>
</organism>
<feature type="compositionally biased region" description="Basic and acidic residues" evidence="1">
    <location>
        <begin position="439"/>
        <end position="452"/>
    </location>
</feature>
<dbReference type="GO" id="GO:0006629">
    <property type="term" value="P:lipid metabolic process"/>
    <property type="evidence" value="ECO:0007669"/>
    <property type="project" value="InterPro"/>
</dbReference>
<dbReference type="Ensembl" id="ENSCCRT00000108574.1">
    <property type="protein sequence ID" value="ENSCCRP00000110417.1"/>
    <property type="gene ID" value="ENSCCRG00000000453.2"/>
</dbReference>
<evidence type="ECO:0000256" key="1">
    <source>
        <dbReference type="SAM" id="MobiDB-lite"/>
    </source>
</evidence>
<feature type="signal peptide" evidence="2">
    <location>
        <begin position="1"/>
        <end position="20"/>
    </location>
</feature>
<evidence type="ECO:0000313" key="4">
    <source>
        <dbReference type="Ensembl" id="ENSCCRP00000110417.1"/>
    </source>
</evidence>
<dbReference type="AlphaFoldDB" id="A0A9J7XRG0"/>
<dbReference type="GeneTree" id="ENSGT00390000010118"/>
<feature type="compositionally biased region" description="Acidic residues" evidence="1">
    <location>
        <begin position="301"/>
        <end position="311"/>
    </location>
</feature>
<feature type="compositionally biased region" description="Basic residues" evidence="1">
    <location>
        <begin position="536"/>
        <end position="553"/>
    </location>
</feature>
<feature type="compositionally biased region" description="Basic and acidic residues" evidence="1">
    <location>
        <begin position="339"/>
        <end position="352"/>
    </location>
</feature>
<feature type="compositionally biased region" description="Basic and acidic residues" evidence="1">
    <location>
        <begin position="522"/>
        <end position="535"/>
    </location>
</feature>
<proteinExistence type="predicted"/>
<dbReference type="SMART" id="SM00148">
    <property type="entry name" value="PLCXc"/>
    <property type="match status" value="1"/>
</dbReference>
<dbReference type="Gene3D" id="3.20.20.190">
    <property type="entry name" value="Phosphatidylinositol (PI) phosphodiesterase"/>
    <property type="match status" value="1"/>
</dbReference>
<dbReference type="InterPro" id="IPR000909">
    <property type="entry name" value="PLipase_C_PInositol-sp_X_dom"/>
</dbReference>
<dbReference type="SUPFAM" id="SSF51695">
    <property type="entry name" value="PLC-like phosphodiesterases"/>
    <property type="match status" value="1"/>
</dbReference>